<feature type="region of interest" description="Disordered" evidence="1">
    <location>
        <begin position="286"/>
        <end position="306"/>
    </location>
</feature>
<accession>A0A9N9FMY6</accession>
<name>A0A9N9FMY6_9GLOM</name>
<protein>
    <submittedName>
        <fullName evidence="2">11571_t:CDS:1</fullName>
    </submittedName>
</protein>
<keyword evidence="3" id="KW-1185">Reference proteome</keyword>
<feature type="region of interest" description="Disordered" evidence="1">
    <location>
        <begin position="51"/>
        <end position="78"/>
    </location>
</feature>
<dbReference type="AlphaFoldDB" id="A0A9N9FMY6"/>
<proteinExistence type="predicted"/>
<comment type="caution">
    <text evidence="2">The sequence shown here is derived from an EMBL/GenBank/DDBJ whole genome shotgun (WGS) entry which is preliminary data.</text>
</comment>
<feature type="compositionally biased region" description="Polar residues" evidence="1">
    <location>
        <begin position="526"/>
        <end position="536"/>
    </location>
</feature>
<feature type="compositionally biased region" description="Basic and acidic residues" evidence="1">
    <location>
        <begin position="51"/>
        <end position="66"/>
    </location>
</feature>
<reference evidence="2" key="1">
    <citation type="submission" date="2021-06" db="EMBL/GenBank/DDBJ databases">
        <authorList>
            <person name="Kallberg Y."/>
            <person name="Tangrot J."/>
            <person name="Rosling A."/>
        </authorList>
    </citation>
    <scope>NUCLEOTIDE SEQUENCE</scope>
    <source>
        <strain evidence="2">AZ414A</strain>
    </source>
</reference>
<dbReference type="Proteomes" id="UP000789706">
    <property type="component" value="Unassembled WGS sequence"/>
</dbReference>
<feature type="region of interest" description="Disordered" evidence="1">
    <location>
        <begin position="514"/>
        <end position="536"/>
    </location>
</feature>
<dbReference type="OrthoDB" id="5600312at2759"/>
<evidence type="ECO:0000256" key="1">
    <source>
        <dbReference type="SAM" id="MobiDB-lite"/>
    </source>
</evidence>
<feature type="region of interest" description="Disordered" evidence="1">
    <location>
        <begin position="244"/>
        <end position="272"/>
    </location>
</feature>
<gene>
    <name evidence="2" type="ORF">DEBURN_LOCUS6995</name>
</gene>
<dbReference type="EMBL" id="CAJVPK010000782">
    <property type="protein sequence ID" value="CAG8548803.1"/>
    <property type="molecule type" value="Genomic_DNA"/>
</dbReference>
<organism evidence="2 3">
    <name type="scientific">Diversispora eburnea</name>
    <dbReference type="NCBI Taxonomy" id="1213867"/>
    <lineage>
        <taxon>Eukaryota</taxon>
        <taxon>Fungi</taxon>
        <taxon>Fungi incertae sedis</taxon>
        <taxon>Mucoromycota</taxon>
        <taxon>Glomeromycotina</taxon>
        <taxon>Glomeromycetes</taxon>
        <taxon>Diversisporales</taxon>
        <taxon>Diversisporaceae</taxon>
        <taxon>Diversispora</taxon>
    </lineage>
</organism>
<sequence length="557" mass="62890">MNKENKEKKVISTPLLRKQTKSVEIRKPQTTLLQSKSGSVVNNEETEKLRELKKFKHEKEQAERRLSSSSSTQLKKITPSTVTNITTTKSKELFNSNKEIKFETNYQSFVHSSVQLTNISQNKNLSSINFSDKTIENIIENVDNRLDSINEGSMPASNISKKSDLDITPIRRHSKIYESPSIKVSGKAQRILVSNIESDDAQEKINQEEEGLVTPTLSSPYATVIPRRRSKIYSSPAIKVSGKAQRVKVQMPDESEEGELESPSKPYSKYNPEGKLITELMTSQFNSRRNSKTCQSPTLKLSGKAQRVKLDSTLSEDDNDSPKKITLTSLNPRERSYSLTRNKFSESDQSNSTEMPHLYKRHTSPIFKFQGSGKSQQLTVDLNGTNDVSENSKVDVVLEKNNIYEKLNQSNQLETEKKIYTSLYSTPDNNNEKGKITTKNLLSQTVDLKESLTSMKVKKNELSLAVSPIRNQKTLSDTNLLIFDEQEICKLLEQNGFKYKPNLALHCEHNLSPLKRNSKKGDVKNSVEQGNQGSTMKTNRWESFTDVLGLGPGPKNL</sequence>
<evidence type="ECO:0000313" key="2">
    <source>
        <dbReference type="EMBL" id="CAG8548803.1"/>
    </source>
</evidence>
<evidence type="ECO:0000313" key="3">
    <source>
        <dbReference type="Proteomes" id="UP000789706"/>
    </source>
</evidence>
<feature type="compositionally biased region" description="Polar residues" evidence="1">
    <location>
        <begin position="286"/>
        <end position="299"/>
    </location>
</feature>